<comment type="subcellular location">
    <subcellularLocation>
        <location evidence="12">Cytoplasm</location>
    </subcellularLocation>
</comment>
<keyword evidence="5 12" id="KW-0808">Transferase</keyword>
<dbReference type="Gene3D" id="3.30.70.141">
    <property type="entry name" value="Nucleoside diphosphate kinase-like domain"/>
    <property type="match status" value="1"/>
</dbReference>
<keyword evidence="12" id="KW-0597">Phosphoprotein</keyword>
<dbReference type="GO" id="GO:0005737">
    <property type="term" value="C:cytoplasm"/>
    <property type="evidence" value="ECO:0007669"/>
    <property type="project" value="UniProtKB-SubCell"/>
</dbReference>
<feature type="active site" description="Pros-phosphohistidine intermediate" evidence="12 13">
    <location>
        <position position="117"/>
    </location>
</feature>
<evidence type="ECO:0000259" key="15">
    <source>
        <dbReference type="SMART" id="SM00562"/>
    </source>
</evidence>
<dbReference type="EMBL" id="PGXC01000003">
    <property type="protein sequence ID" value="PKK91556.1"/>
    <property type="molecule type" value="Genomic_DNA"/>
</dbReference>
<dbReference type="InterPro" id="IPR036850">
    <property type="entry name" value="NDK-like_dom_sf"/>
</dbReference>
<gene>
    <name evidence="12" type="primary">ndk</name>
    <name evidence="16" type="ORF">CVV64_06060</name>
</gene>
<sequence length="148" mass="16543">MELQRTFVMVKPDGVKRGLIGEIIKRFGVKGLKIVAMKMLLPDRELASQHYRIHEGKPFFNYIVDYITSGPVVAMVLQGHHAVGQARQVIGATDPEKAATGTIRGDMALTMDKNLVHGSDAQETARQEIALWFPEGVIDYELPIEDWI</sequence>
<keyword evidence="7 12" id="KW-0547">Nucleotide-binding</keyword>
<feature type="binding site" evidence="12 13">
    <location>
        <position position="93"/>
    </location>
    <ligand>
        <name>ATP</name>
        <dbReference type="ChEBI" id="CHEBI:30616"/>
    </ligand>
</feature>
<evidence type="ECO:0000313" key="17">
    <source>
        <dbReference type="Proteomes" id="UP000233256"/>
    </source>
</evidence>
<accession>A0A2N1PTA6</accession>
<proteinExistence type="inferred from homology"/>
<dbReference type="GO" id="GO:0046872">
    <property type="term" value="F:metal ion binding"/>
    <property type="evidence" value="ECO:0007669"/>
    <property type="project" value="UniProtKB-KW"/>
</dbReference>
<evidence type="ECO:0000256" key="2">
    <source>
        <dbReference type="ARBA" id="ARBA00008142"/>
    </source>
</evidence>
<evidence type="ECO:0000256" key="7">
    <source>
        <dbReference type="ARBA" id="ARBA00022741"/>
    </source>
</evidence>
<dbReference type="InterPro" id="IPR034907">
    <property type="entry name" value="NDK-like_dom"/>
</dbReference>
<keyword evidence="10 12" id="KW-0460">Magnesium</keyword>
<dbReference type="SUPFAM" id="SSF54919">
    <property type="entry name" value="Nucleoside diphosphate kinase, NDK"/>
    <property type="match status" value="1"/>
</dbReference>
<evidence type="ECO:0000256" key="6">
    <source>
        <dbReference type="ARBA" id="ARBA00022723"/>
    </source>
</evidence>
<dbReference type="GO" id="GO:0006183">
    <property type="term" value="P:GTP biosynthetic process"/>
    <property type="evidence" value="ECO:0007669"/>
    <property type="project" value="UniProtKB-UniRule"/>
</dbReference>
<dbReference type="Proteomes" id="UP000233256">
    <property type="component" value="Unassembled WGS sequence"/>
</dbReference>
<comment type="similarity">
    <text evidence="2 12 13 14">Belongs to the NDK family.</text>
</comment>
<keyword evidence="8 12" id="KW-0418">Kinase</keyword>
<comment type="cofactor">
    <cofactor evidence="1 12">
        <name>Mg(2+)</name>
        <dbReference type="ChEBI" id="CHEBI:18420"/>
    </cofactor>
</comment>
<dbReference type="GO" id="GO:0005524">
    <property type="term" value="F:ATP binding"/>
    <property type="evidence" value="ECO:0007669"/>
    <property type="project" value="UniProtKB-UniRule"/>
</dbReference>
<dbReference type="PRINTS" id="PR01243">
    <property type="entry name" value="NUCDPKINASE"/>
</dbReference>
<dbReference type="GO" id="GO:0006241">
    <property type="term" value="P:CTP biosynthetic process"/>
    <property type="evidence" value="ECO:0007669"/>
    <property type="project" value="UniProtKB-UniRule"/>
</dbReference>
<feature type="binding site" evidence="12 13">
    <location>
        <position position="11"/>
    </location>
    <ligand>
        <name>ATP</name>
        <dbReference type="ChEBI" id="CHEBI:30616"/>
    </ligand>
</feature>
<comment type="subunit">
    <text evidence="12">Homotetramer.</text>
</comment>
<comment type="caution">
    <text evidence="16">The sequence shown here is derived from an EMBL/GenBank/DDBJ whole genome shotgun (WGS) entry which is preliminary data.</text>
</comment>
<dbReference type="GO" id="GO:0006228">
    <property type="term" value="P:UTP biosynthetic process"/>
    <property type="evidence" value="ECO:0007669"/>
    <property type="project" value="UniProtKB-UniRule"/>
</dbReference>
<dbReference type="PROSITE" id="PS51374">
    <property type="entry name" value="NDPK_LIKE"/>
    <property type="match status" value="1"/>
</dbReference>
<evidence type="ECO:0000256" key="10">
    <source>
        <dbReference type="ARBA" id="ARBA00022842"/>
    </source>
</evidence>
<dbReference type="Pfam" id="PF00334">
    <property type="entry name" value="NDK"/>
    <property type="match status" value="1"/>
</dbReference>
<evidence type="ECO:0000313" key="16">
    <source>
        <dbReference type="EMBL" id="PKK91556.1"/>
    </source>
</evidence>
<evidence type="ECO:0000256" key="11">
    <source>
        <dbReference type="ARBA" id="ARBA00023080"/>
    </source>
</evidence>
<dbReference type="CDD" id="cd04413">
    <property type="entry name" value="NDPk_I"/>
    <property type="match status" value="1"/>
</dbReference>
<evidence type="ECO:0000256" key="5">
    <source>
        <dbReference type="ARBA" id="ARBA00022679"/>
    </source>
</evidence>
<evidence type="ECO:0000256" key="8">
    <source>
        <dbReference type="ARBA" id="ARBA00022777"/>
    </source>
</evidence>
<keyword evidence="9 12" id="KW-0067">ATP-binding</keyword>
<dbReference type="PANTHER" id="PTHR11349">
    <property type="entry name" value="NUCLEOSIDE DIPHOSPHATE KINASE"/>
    <property type="match status" value="1"/>
</dbReference>
<comment type="catalytic activity">
    <reaction evidence="12">
        <text>a ribonucleoside 5'-diphosphate + ATP = a ribonucleoside 5'-triphosphate + ADP</text>
        <dbReference type="Rhea" id="RHEA:18113"/>
        <dbReference type="ChEBI" id="CHEBI:30616"/>
        <dbReference type="ChEBI" id="CHEBI:57930"/>
        <dbReference type="ChEBI" id="CHEBI:61557"/>
        <dbReference type="ChEBI" id="CHEBI:456216"/>
        <dbReference type="EC" id="2.7.4.6"/>
    </reaction>
</comment>
<feature type="binding site" evidence="12 13">
    <location>
        <position position="114"/>
    </location>
    <ligand>
        <name>ATP</name>
        <dbReference type="ChEBI" id="CHEBI:30616"/>
    </ligand>
</feature>
<name>A0A2N1PTA6_9BACT</name>
<feature type="binding site" evidence="12 13">
    <location>
        <position position="59"/>
    </location>
    <ligand>
        <name>ATP</name>
        <dbReference type="ChEBI" id="CHEBI:30616"/>
    </ligand>
</feature>
<feature type="binding site" evidence="12 13">
    <location>
        <position position="104"/>
    </location>
    <ligand>
        <name>ATP</name>
        <dbReference type="ChEBI" id="CHEBI:30616"/>
    </ligand>
</feature>
<dbReference type="HAMAP" id="MF_00451">
    <property type="entry name" value="NDP_kinase"/>
    <property type="match status" value="1"/>
</dbReference>
<feature type="domain" description="Nucleoside diphosphate kinase-like" evidence="15">
    <location>
        <begin position="3"/>
        <end position="140"/>
    </location>
</feature>
<comment type="catalytic activity">
    <reaction evidence="12">
        <text>a 2'-deoxyribonucleoside 5'-diphosphate + ATP = a 2'-deoxyribonucleoside 5'-triphosphate + ADP</text>
        <dbReference type="Rhea" id="RHEA:44640"/>
        <dbReference type="ChEBI" id="CHEBI:30616"/>
        <dbReference type="ChEBI" id="CHEBI:61560"/>
        <dbReference type="ChEBI" id="CHEBI:73316"/>
        <dbReference type="ChEBI" id="CHEBI:456216"/>
        <dbReference type="EC" id="2.7.4.6"/>
    </reaction>
</comment>
<evidence type="ECO:0000256" key="13">
    <source>
        <dbReference type="PROSITE-ProRule" id="PRU00706"/>
    </source>
</evidence>
<evidence type="ECO:0000256" key="14">
    <source>
        <dbReference type="RuleBase" id="RU004011"/>
    </source>
</evidence>
<dbReference type="NCBIfam" id="NF001908">
    <property type="entry name" value="PRK00668.1"/>
    <property type="match status" value="1"/>
</dbReference>
<dbReference type="SMART" id="SM00562">
    <property type="entry name" value="NDK"/>
    <property type="match status" value="1"/>
</dbReference>
<protein>
    <recommendedName>
        <fullName evidence="4 12">Nucleoside diphosphate kinase</fullName>
        <shortName evidence="12">NDK</shortName>
        <shortName evidence="12">NDP kinase</shortName>
        <ecNumber evidence="3 12">2.7.4.6</ecNumber>
    </recommendedName>
    <alternativeName>
        <fullName evidence="12">Nucleoside-2-P kinase</fullName>
    </alternativeName>
</protein>
<dbReference type="InterPro" id="IPR001564">
    <property type="entry name" value="Nucleoside_diP_kinase"/>
</dbReference>
<reference evidence="16 17" key="1">
    <citation type="journal article" date="2017" name="ISME J.">
        <title>Potential for microbial H2 and metal transformations associated with novel bacteria and archaea in deep terrestrial subsurface sediments.</title>
        <authorList>
            <person name="Hernsdorf A.W."/>
            <person name="Amano Y."/>
            <person name="Miyakawa K."/>
            <person name="Ise K."/>
            <person name="Suzuki Y."/>
            <person name="Anantharaman K."/>
            <person name="Probst A."/>
            <person name="Burstein D."/>
            <person name="Thomas B.C."/>
            <person name="Banfield J.F."/>
        </authorList>
    </citation>
    <scope>NUCLEOTIDE SEQUENCE [LARGE SCALE GENOMIC DNA]</scope>
    <source>
        <strain evidence="16">HGW-Wallbacteria-1</strain>
    </source>
</reference>
<evidence type="ECO:0000256" key="9">
    <source>
        <dbReference type="ARBA" id="ARBA00022840"/>
    </source>
</evidence>
<evidence type="ECO:0000256" key="1">
    <source>
        <dbReference type="ARBA" id="ARBA00001946"/>
    </source>
</evidence>
<organism evidence="16 17">
    <name type="scientific">Candidatus Wallbacteria bacterium HGW-Wallbacteria-1</name>
    <dbReference type="NCBI Taxonomy" id="2013854"/>
    <lineage>
        <taxon>Bacteria</taxon>
        <taxon>Candidatus Walliibacteriota</taxon>
    </lineage>
</organism>
<keyword evidence="12" id="KW-0963">Cytoplasm</keyword>
<dbReference type="EC" id="2.7.4.6" evidence="3 12"/>
<feature type="binding site" evidence="12 13">
    <location>
        <position position="87"/>
    </location>
    <ligand>
        <name>ATP</name>
        <dbReference type="ChEBI" id="CHEBI:30616"/>
    </ligand>
</feature>
<keyword evidence="6 12" id="KW-0479">Metal-binding</keyword>
<keyword evidence="11 12" id="KW-0546">Nucleotide metabolism</keyword>
<evidence type="ECO:0000256" key="12">
    <source>
        <dbReference type="HAMAP-Rule" id="MF_00451"/>
    </source>
</evidence>
<evidence type="ECO:0000256" key="3">
    <source>
        <dbReference type="ARBA" id="ARBA00012966"/>
    </source>
</evidence>
<dbReference type="AlphaFoldDB" id="A0A2N1PTA6"/>
<evidence type="ECO:0000256" key="4">
    <source>
        <dbReference type="ARBA" id="ARBA00017632"/>
    </source>
</evidence>
<comment type="function">
    <text evidence="12">Major role in the synthesis of nucleoside triphosphates other than ATP. The ATP gamma phosphate is transferred to the NDP beta phosphate via a ping-pong mechanism, using a phosphorylated active-site intermediate.</text>
</comment>
<dbReference type="GO" id="GO:0004550">
    <property type="term" value="F:nucleoside diphosphate kinase activity"/>
    <property type="evidence" value="ECO:0007669"/>
    <property type="project" value="UniProtKB-UniRule"/>
</dbReference>
<dbReference type="FunFam" id="3.30.70.141:FF:000003">
    <property type="entry name" value="Nucleoside diphosphate kinase"/>
    <property type="match status" value="1"/>
</dbReference>